<organism evidence="1 2">
    <name type="scientific">Faecalicoccus pleomorphus</name>
    <dbReference type="NCBI Taxonomy" id="1323"/>
    <lineage>
        <taxon>Bacteria</taxon>
        <taxon>Bacillati</taxon>
        <taxon>Bacillota</taxon>
        <taxon>Erysipelotrichia</taxon>
        <taxon>Erysipelotrichales</taxon>
        <taxon>Erysipelotrichaceae</taxon>
        <taxon>Faecalicoccus</taxon>
    </lineage>
</organism>
<dbReference type="GeneID" id="77461349"/>
<dbReference type="SUPFAM" id="SSF51182">
    <property type="entry name" value="RmlC-like cupins"/>
    <property type="match status" value="1"/>
</dbReference>
<dbReference type="Proteomes" id="UP000255523">
    <property type="component" value="Unassembled WGS sequence"/>
</dbReference>
<dbReference type="InterPro" id="IPR011051">
    <property type="entry name" value="RmlC_Cupin_sf"/>
</dbReference>
<name>A0A380LNR1_9FIRM</name>
<keyword evidence="2" id="KW-1185">Reference proteome</keyword>
<evidence type="ECO:0000313" key="1">
    <source>
        <dbReference type="EMBL" id="SUO03496.1"/>
    </source>
</evidence>
<sequence>MIKNFPKNEAVQLRNMLMYSPGQSLTKTFVDTPDFSMIMHSLWHDGEMILPADDRDIFITCMEGALIVSLQNKELYIVRQGESLLIETDQEYRIIAKQNCKFLIINTRD</sequence>
<dbReference type="Gene3D" id="2.60.120.10">
    <property type="entry name" value="Jelly Rolls"/>
    <property type="match status" value="1"/>
</dbReference>
<accession>A0A380LNR1</accession>
<dbReference type="RefSeq" id="WP_022789658.1">
    <property type="nucleotide sequence ID" value="NZ_CALEXM010000018.1"/>
</dbReference>
<dbReference type="EMBL" id="UHFX01000003">
    <property type="protein sequence ID" value="SUO03496.1"/>
    <property type="molecule type" value="Genomic_DNA"/>
</dbReference>
<dbReference type="AlphaFoldDB" id="A0A380LNR1"/>
<dbReference type="InterPro" id="IPR014710">
    <property type="entry name" value="RmlC-like_jellyroll"/>
</dbReference>
<reference evidence="1 2" key="1">
    <citation type="submission" date="2018-06" db="EMBL/GenBank/DDBJ databases">
        <authorList>
            <consortium name="Pathogen Informatics"/>
            <person name="Doyle S."/>
        </authorList>
    </citation>
    <scope>NUCLEOTIDE SEQUENCE [LARGE SCALE GENOMIC DNA]</scope>
    <source>
        <strain evidence="1 2">NCTC11087</strain>
    </source>
</reference>
<gene>
    <name evidence="1" type="ORF">NCTC11087_00358</name>
</gene>
<evidence type="ECO:0000313" key="2">
    <source>
        <dbReference type="Proteomes" id="UP000255523"/>
    </source>
</evidence>
<protein>
    <submittedName>
        <fullName evidence="1">Uncharacterized protein</fullName>
    </submittedName>
</protein>
<proteinExistence type="predicted"/>